<dbReference type="EMBL" id="OBDZ01000012">
    <property type="protein sequence ID" value="SNY29052.1"/>
    <property type="molecule type" value="Genomic_DNA"/>
</dbReference>
<feature type="transmembrane region" description="Helical" evidence="1">
    <location>
        <begin position="387"/>
        <end position="405"/>
    </location>
</feature>
<evidence type="ECO:0000256" key="1">
    <source>
        <dbReference type="SAM" id="Phobius"/>
    </source>
</evidence>
<keyword evidence="1" id="KW-0812">Transmembrane</keyword>
<proteinExistence type="predicted"/>
<organism evidence="3 4">
    <name type="scientific">Orenia metallireducens</name>
    <dbReference type="NCBI Taxonomy" id="1413210"/>
    <lineage>
        <taxon>Bacteria</taxon>
        <taxon>Bacillati</taxon>
        <taxon>Bacillota</taxon>
        <taxon>Clostridia</taxon>
        <taxon>Halanaerobiales</taxon>
        <taxon>Halobacteroidaceae</taxon>
        <taxon>Orenia</taxon>
    </lineage>
</organism>
<feature type="transmembrane region" description="Helical" evidence="1">
    <location>
        <begin position="149"/>
        <end position="179"/>
    </location>
</feature>
<accession>A0A285GZV5</accession>
<evidence type="ECO:0000313" key="4">
    <source>
        <dbReference type="Proteomes" id="UP000219573"/>
    </source>
</evidence>
<dbReference type="PANTHER" id="PTHR35342:SF5">
    <property type="entry name" value="TRICARBOXYLIC TRANSPORT PROTEIN"/>
    <property type="match status" value="1"/>
</dbReference>
<gene>
    <name evidence="3" type="ORF">SAMN06265827_112101</name>
</gene>
<feature type="transmembrane region" description="Helical" evidence="1">
    <location>
        <begin position="20"/>
        <end position="46"/>
    </location>
</feature>
<feature type="transmembrane region" description="Helical" evidence="1">
    <location>
        <begin position="316"/>
        <end position="340"/>
    </location>
</feature>
<feature type="transmembrane region" description="Helical" evidence="1">
    <location>
        <begin position="411"/>
        <end position="441"/>
    </location>
</feature>
<keyword evidence="4" id="KW-1185">Reference proteome</keyword>
<dbReference type="AlphaFoldDB" id="A0A285GZV5"/>
<reference evidence="4" key="1">
    <citation type="submission" date="2017-09" db="EMBL/GenBank/DDBJ databases">
        <authorList>
            <person name="Varghese N."/>
            <person name="Submissions S."/>
        </authorList>
    </citation>
    <scope>NUCLEOTIDE SEQUENCE [LARGE SCALE GENOMIC DNA]</scope>
    <source>
        <strain evidence="4">MSL47</strain>
    </source>
</reference>
<dbReference type="Proteomes" id="UP000219573">
    <property type="component" value="Unassembled WGS sequence"/>
</dbReference>
<protein>
    <submittedName>
        <fullName evidence="3">Putative tricarboxylic transport membrane protein</fullName>
    </submittedName>
</protein>
<evidence type="ECO:0000313" key="3">
    <source>
        <dbReference type="EMBL" id="SNY29052.1"/>
    </source>
</evidence>
<keyword evidence="1" id="KW-1133">Transmembrane helix</keyword>
<dbReference type="Pfam" id="PF01970">
    <property type="entry name" value="TctA"/>
    <property type="match status" value="1"/>
</dbReference>
<feature type="transmembrane region" description="Helical" evidence="1">
    <location>
        <begin position="58"/>
        <end position="78"/>
    </location>
</feature>
<feature type="transmembrane region" description="Helical" evidence="1">
    <location>
        <begin position="462"/>
        <end position="484"/>
    </location>
</feature>
<dbReference type="InterPro" id="IPR002823">
    <property type="entry name" value="DUF112_TM"/>
</dbReference>
<name>A0A285GZV5_9FIRM</name>
<feature type="transmembrane region" description="Helical" evidence="1">
    <location>
        <begin position="199"/>
        <end position="217"/>
    </location>
</feature>
<dbReference type="PANTHER" id="PTHR35342">
    <property type="entry name" value="TRICARBOXYLIC TRANSPORT PROTEIN"/>
    <property type="match status" value="1"/>
</dbReference>
<evidence type="ECO:0000259" key="2">
    <source>
        <dbReference type="Pfam" id="PF01970"/>
    </source>
</evidence>
<keyword evidence="1" id="KW-0472">Membrane</keyword>
<feature type="domain" description="DUF112" evidence="2">
    <location>
        <begin position="17"/>
        <end position="436"/>
    </location>
</feature>
<sequence length="499" mass="52173">MGMFLTGLLAVLNIKTLILMIIGVAVGIIFGSVPGMTATMAVALFIPVTFSMDTIPGMAVMIALYVGGISGGLIPAILLNMPGTPSSIATTFDGYPLTQQGKGGKALGTAVVVSFFGGVISFLILSFASPLLAKIALKFGPFEYFSLMLFALTIIATVTRGSFIMGIVSGLIGMVFTFVGMAPVDGVDRFTFGLYQLKGGFSLLPVLIGLFAVSEIFKAAESGFKEEIQEVPEVSGFGMTFQEIKEQAVNIFRSGVVGTIVGILPGIGGSTASILSYSQAKKASKTPEKFGTGIVDGLIASEAANNGLTGGALVPLLALGIPGDSTTAVLLGALMIQGVQPGPLLFRSNPDVIYGIFGALLIANVIMLLIEFFGIKIFINILKVPKSILLPIVFITCALGAFAVNNTLFDVWVVIIFGILGYVLSKFGIQLAPLIIGFILGPMAEGNLRRALMLSSGSITPMFTKPISLLFVVATVISVGSVIYKSFKNKNKEESNILA</sequence>
<feature type="transmembrane region" description="Helical" evidence="1">
    <location>
        <begin position="352"/>
        <end position="375"/>
    </location>
</feature>
<feature type="transmembrane region" description="Helical" evidence="1">
    <location>
        <begin position="106"/>
        <end position="128"/>
    </location>
</feature>